<dbReference type="GO" id="GO:0016787">
    <property type="term" value="F:hydrolase activity"/>
    <property type="evidence" value="ECO:0007669"/>
    <property type="project" value="UniProtKB-KW"/>
</dbReference>
<reference evidence="2 3" key="2">
    <citation type="journal article" date="2010" name="Stand. Genomic Sci.">
        <title>Complete genome sequence of Syntrophothermus lipocalidus type strain (TGB-C1).</title>
        <authorList>
            <person name="Djao O.D."/>
            <person name="Zhang X."/>
            <person name="Lucas S."/>
            <person name="Lapidus A."/>
            <person name="Del Rio T.G."/>
            <person name="Nolan M."/>
            <person name="Tice H."/>
            <person name="Cheng J.F."/>
            <person name="Han C."/>
            <person name="Tapia R."/>
            <person name="Goodwin L."/>
            <person name="Pitluck S."/>
            <person name="Liolios K."/>
            <person name="Ivanova N."/>
            <person name="Mavromatis K."/>
            <person name="Mikhailova N."/>
            <person name="Ovchinnikova G."/>
            <person name="Pati A."/>
            <person name="Brambilla E."/>
            <person name="Chen A."/>
            <person name="Palaniappan K."/>
            <person name="Land M."/>
            <person name="Hauser L."/>
            <person name="Chang Y.J."/>
            <person name="Jeffries C.D."/>
            <person name="Rohde M."/>
            <person name="Sikorski J."/>
            <person name="Spring S."/>
            <person name="Goker M."/>
            <person name="Detter J.C."/>
            <person name="Woyke T."/>
            <person name="Bristow J."/>
            <person name="Eisen J.A."/>
            <person name="Markowitz V."/>
            <person name="Hugenholtz P."/>
            <person name="Kyrpides N.C."/>
            <person name="Klenk H.P."/>
        </authorList>
    </citation>
    <scope>NUCLEOTIDE SEQUENCE [LARGE SCALE GENOMIC DNA]</scope>
    <source>
        <strain evidence="3">DSM 12680 / TGB-C1</strain>
    </source>
</reference>
<feature type="domain" description="Isochorismatase-like" evidence="1">
    <location>
        <begin position="12"/>
        <end position="159"/>
    </location>
</feature>
<dbReference type="eggNOG" id="COG1335">
    <property type="taxonomic scope" value="Bacteria"/>
</dbReference>
<dbReference type="EMBL" id="CP002048">
    <property type="protein sequence ID" value="ADI02809.1"/>
    <property type="molecule type" value="Genomic_DNA"/>
</dbReference>
<dbReference type="STRING" id="643648.Slip_2062"/>
<dbReference type="KEGG" id="slp:Slip_2062"/>
<dbReference type="Proteomes" id="UP000000378">
    <property type="component" value="Chromosome"/>
</dbReference>
<name>D7CIT1_SYNLT</name>
<dbReference type="PANTHER" id="PTHR14119">
    <property type="entry name" value="HYDROLASE"/>
    <property type="match status" value="1"/>
</dbReference>
<organism evidence="2 3">
    <name type="scientific">Syntrophothermus lipocalidus (strain DSM 12680 / TGB-C1)</name>
    <dbReference type="NCBI Taxonomy" id="643648"/>
    <lineage>
        <taxon>Bacteria</taxon>
        <taxon>Bacillati</taxon>
        <taxon>Bacillota</taxon>
        <taxon>Clostridia</taxon>
        <taxon>Eubacteriales</taxon>
        <taxon>Syntrophomonadaceae</taxon>
        <taxon>Syntrophothermus</taxon>
    </lineage>
</organism>
<protein>
    <submittedName>
        <fullName evidence="2">Isochorismatase hydrolase</fullName>
    </submittedName>
</protein>
<dbReference type="HOGENOM" id="CLU_066901_0_1_9"/>
<proteinExistence type="predicted"/>
<evidence type="ECO:0000313" key="3">
    <source>
        <dbReference type="Proteomes" id="UP000000378"/>
    </source>
</evidence>
<accession>D7CIT1</accession>
<evidence type="ECO:0000259" key="1">
    <source>
        <dbReference type="Pfam" id="PF00857"/>
    </source>
</evidence>
<keyword evidence="3" id="KW-1185">Reference proteome</keyword>
<dbReference type="Gene3D" id="3.40.50.850">
    <property type="entry name" value="Isochorismatase-like"/>
    <property type="match status" value="1"/>
</dbReference>
<keyword evidence="2" id="KW-0378">Hydrolase</keyword>
<sequence length="182" mass="20547">MGKFKLTAKESLMLVVDFQEKLMPAIDRREKIIHNAGLLLRLAGLLSIPVILTEQYPQGLGVTVPEIKDVLPEYAPVEKRLFSAFIPEVEQKLKELNRSQIIVTGTETHVCVFQTVRDLVAARYEVYLVRDAVGSRFKENYQSGLELMRDLGAIITNTETVIFDLLQVAEGPAFKEMSKLLK</sequence>
<dbReference type="InterPro" id="IPR050993">
    <property type="entry name" value="Isochorismatase_domain"/>
</dbReference>
<dbReference type="PANTHER" id="PTHR14119:SF3">
    <property type="entry name" value="ISOCHORISMATASE DOMAIN-CONTAINING PROTEIN 2"/>
    <property type="match status" value="1"/>
</dbReference>
<dbReference type="InterPro" id="IPR036380">
    <property type="entry name" value="Isochorismatase-like_sf"/>
</dbReference>
<dbReference type="OrthoDB" id="9789777at2"/>
<evidence type="ECO:0000313" key="2">
    <source>
        <dbReference type="EMBL" id="ADI02809.1"/>
    </source>
</evidence>
<dbReference type="AlphaFoldDB" id="D7CIT1"/>
<gene>
    <name evidence="2" type="ordered locus">Slip_2062</name>
</gene>
<dbReference type="InterPro" id="IPR000868">
    <property type="entry name" value="Isochorismatase-like_dom"/>
</dbReference>
<dbReference type="RefSeq" id="WP_013176211.1">
    <property type="nucleotide sequence ID" value="NC_014220.1"/>
</dbReference>
<dbReference type="SUPFAM" id="SSF52499">
    <property type="entry name" value="Isochorismatase-like hydrolases"/>
    <property type="match status" value="1"/>
</dbReference>
<dbReference type="Pfam" id="PF00857">
    <property type="entry name" value="Isochorismatase"/>
    <property type="match status" value="1"/>
</dbReference>
<reference evidence="3" key="1">
    <citation type="journal article" date="2010" name="Stand. Genomic Sci.">
        <title>Complete genome sequence of Syntrophothermus lipocalidus type strain (TGB-C1T).</title>
        <authorList>
            <consortium name="US DOE Joint Genome Institute (JGI-PGF)"/>
            <person name="Djao O."/>
            <person name="Zhang X."/>
            <person name="Lucas S."/>
            <person name="Lapidus A."/>
            <person name="Glavina Del Rio T."/>
            <person name="Nolan M."/>
            <person name="Tice H."/>
            <person name="Cheng J."/>
            <person name="Han C."/>
            <person name="Tapia R."/>
            <person name="Goodwin L."/>
            <person name="Pitluck S."/>
            <person name="Liolios K."/>
            <person name="Ivanova N."/>
            <person name="Mavromatis K."/>
            <person name="Mikhailova N."/>
            <person name="Ovchinnikova G."/>
            <person name="Pati A."/>
            <person name="Brambilla E."/>
            <person name="Chen A."/>
            <person name="Palaniappan K."/>
            <person name="Land M."/>
            <person name="Hauser L."/>
            <person name="Chang Y."/>
            <person name="Jeffries C."/>
            <person name="Rohde M."/>
            <person name="Sikorski J."/>
            <person name="Spring S."/>
            <person name="Goker M."/>
            <person name="Detter J."/>
            <person name="Woyke T."/>
            <person name="Bristow J."/>
            <person name="Eisen J."/>
            <person name="Markowitz V."/>
            <person name="Hugenholtz P."/>
            <person name="Kyrpides N."/>
            <person name="Klenk H."/>
        </authorList>
    </citation>
    <scope>NUCLEOTIDE SEQUENCE [LARGE SCALE GENOMIC DNA]</scope>
    <source>
        <strain evidence="3">DSM 12680 / TGB-C1</strain>
    </source>
</reference>